<dbReference type="InterPro" id="IPR050194">
    <property type="entry name" value="Glycosyltransferase_grp1"/>
</dbReference>
<dbReference type="EMBL" id="JAUSVK010000001">
    <property type="protein sequence ID" value="MDQ0394784.1"/>
    <property type="molecule type" value="Genomic_DNA"/>
</dbReference>
<gene>
    <name evidence="1" type="ORF">J3R73_004576</name>
</gene>
<dbReference type="PANTHER" id="PTHR45947">
    <property type="entry name" value="SULFOQUINOVOSYL TRANSFERASE SQD2"/>
    <property type="match status" value="1"/>
</dbReference>
<dbReference type="Pfam" id="PF13692">
    <property type="entry name" value="Glyco_trans_1_4"/>
    <property type="match status" value="1"/>
</dbReference>
<organism evidence="1 2">
    <name type="scientific">Labrys monachus</name>
    <dbReference type="NCBI Taxonomy" id="217067"/>
    <lineage>
        <taxon>Bacteria</taxon>
        <taxon>Pseudomonadati</taxon>
        <taxon>Pseudomonadota</taxon>
        <taxon>Alphaproteobacteria</taxon>
        <taxon>Hyphomicrobiales</taxon>
        <taxon>Xanthobacteraceae</taxon>
        <taxon>Labrys</taxon>
    </lineage>
</organism>
<name>A0ABU0FKY5_9HYPH</name>
<dbReference type="SUPFAM" id="SSF53756">
    <property type="entry name" value="UDP-Glycosyltransferase/glycogen phosphorylase"/>
    <property type="match status" value="1"/>
</dbReference>
<evidence type="ECO:0000313" key="2">
    <source>
        <dbReference type="Proteomes" id="UP001237448"/>
    </source>
</evidence>
<dbReference type="Proteomes" id="UP001237448">
    <property type="component" value="Unassembled WGS sequence"/>
</dbReference>
<reference evidence="1 2" key="1">
    <citation type="submission" date="2023-07" db="EMBL/GenBank/DDBJ databases">
        <title>Genomic Encyclopedia of Type Strains, Phase IV (KMG-IV): sequencing the most valuable type-strain genomes for metagenomic binning, comparative biology and taxonomic classification.</title>
        <authorList>
            <person name="Goeker M."/>
        </authorList>
    </citation>
    <scope>NUCLEOTIDE SEQUENCE [LARGE SCALE GENOMIC DNA]</scope>
    <source>
        <strain evidence="1 2">DSM 5896</strain>
    </source>
</reference>
<evidence type="ECO:0000313" key="1">
    <source>
        <dbReference type="EMBL" id="MDQ0394784.1"/>
    </source>
</evidence>
<dbReference type="RefSeq" id="WP_307432491.1">
    <property type="nucleotide sequence ID" value="NZ_JAUSVK010000001.1"/>
</dbReference>
<dbReference type="CDD" id="cd03801">
    <property type="entry name" value="GT4_PimA-like"/>
    <property type="match status" value="1"/>
</dbReference>
<comment type="caution">
    <text evidence="1">The sequence shown here is derived from an EMBL/GenBank/DDBJ whole genome shotgun (WGS) entry which is preliminary data.</text>
</comment>
<proteinExistence type="predicted"/>
<sequence length="409" mass="45243">MHPRPNLLPRVLVVQMGARRGYELAEMLHRRGALAGLLTDLAFVPESPIRALLYRMKGRRPAIQRRTLQSPLSSYLRSTWLPNIAGFLLSKFGIHTERKYRIEDYILGLKGRIHGLGEANIILNSAGNGGYGFLKWAKSQKALIATDFIITPLQYDIVMSEAARWPAWGMAINPKDKSSYNKYVKKIVSISDLIICPSQRVLEDLKCIPQFDQRKAIVLPYGLGRTAPGENFPEPMRVFFAGSDPIRKGLPYLAQAASLLKARNPKYEIRVAGRIEPHIMAMEECRDVIFLGHLSERGMAEEFSSADIFCLPSLAEGSASVVLEALAHGVPCVVTHAAGAPISDGVEGRVVEERSASAIADTIESIASDRVKRDSMSKAAIELVKANGCERLGGLLYENMCKLRLFKEV</sequence>
<accession>A0ABU0FKY5</accession>
<protein>
    <submittedName>
        <fullName evidence="1">Glycosyltransferase involved in cell wall biosynthesis</fullName>
    </submittedName>
</protein>
<keyword evidence="2" id="KW-1185">Reference proteome</keyword>
<dbReference type="Gene3D" id="3.40.50.2000">
    <property type="entry name" value="Glycogen Phosphorylase B"/>
    <property type="match status" value="1"/>
</dbReference>
<dbReference type="PANTHER" id="PTHR45947:SF3">
    <property type="entry name" value="SULFOQUINOVOSYL TRANSFERASE SQD2"/>
    <property type="match status" value="1"/>
</dbReference>